<dbReference type="EMBL" id="CP109106">
    <property type="protein sequence ID" value="WSB74316.1"/>
    <property type="molecule type" value="Genomic_DNA"/>
</dbReference>
<keyword evidence="2" id="KW-1185">Reference proteome</keyword>
<dbReference type="RefSeq" id="WP_326618785.1">
    <property type="nucleotide sequence ID" value="NZ_CP109106.1"/>
</dbReference>
<sequence>MSNTEAGTTAGVDDERLYDLVDVLDDIAESGRAVPQVALNWLLAP</sequence>
<accession>A0ABZ1FW64</accession>
<proteinExistence type="predicted"/>
<protein>
    <submittedName>
        <fullName evidence="1">Uncharacterized protein</fullName>
    </submittedName>
</protein>
<dbReference type="Proteomes" id="UP001344251">
    <property type="component" value="Chromosome"/>
</dbReference>
<evidence type="ECO:0000313" key="2">
    <source>
        <dbReference type="Proteomes" id="UP001344251"/>
    </source>
</evidence>
<gene>
    <name evidence="1" type="ORF">OG863_15685</name>
</gene>
<reference evidence="1 2" key="1">
    <citation type="submission" date="2022-10" db="EMBL/GenBank/DDBJ databases">
        <title>The complete genomes of actinobacterial strains from the NBC collection.</title>
        <authorList>
            <person name="Joergensen T.S."/>
            <person name="Alvarez Arevalo M."/>
            <person name="Sterndorff E.B."/>
            <person name="Faurdal D."/>
            <person name="Vuksanovic O."/>
            <person name="Mourched A.-S."/>
            <person name="Charusanti P."/>
            <person name="Shaw S."/>
            <person name="Blin K."/>
            <person name="Weber T."/>
        </authorList>
    </citation>
    <scope>NUCLEOTIDE SEQUENCE [LARGE SCALE GENOMIC DNA]</scope>
    <source>
        <strain evidence="1 2">NBC 01774</strain>
    </source>
</reference>
<name>A0ABZ1FW64_9ACTN</name>
<evidence type="ECO:0000313" key="1">
    <source>
        <dbReference type="EMBL" id="WSB74316.1"/>
    </source>
</evidence>
<organism evidence="1 2">
    <name type="scientific">Streptomyces decoyicus</name>
    <dbReference type="NCBI Taxonomy" id="249567"/>
    <lineage>
        <taxon>Bacteria</taxon>
        <taxon>Bacillati</taxon>
        <taxon>Actinomycetota</taxon>
        <taxon>Actinomycetes</taxon>
        <taxon>Kitasatosporales</taxon>
        <taxon>Streptomycetaceae</taxon>
        <taxon>Streptomyces</taxon>
    </lineage>
</organism>